<keyword evidence="1" id="KW-0812">Transmembrane</keyword>
<dbReference type="EMBL" id="SMKX01000255">
    <property type="protein sequence ID" value="TDD43677.1"/>
    <property type="molecule type" value="Genomic_DNA"/>
</dbReference>
<keyword evidence="1" id="KW-0472">Membrane</keyword>
<comment type="caution">
    <text evidence="2">The sequence shown here is derived from an EMBL/GenBank/DDBJ whole genome shotgun (WGS) entry which is preliminary data.</text>
</comment>
<dbReference type="RefSeq" id="WP_132177811.1">
    <property type="nucleotide sequence ID" value="NZ_SMKX01000255.1"/>
</dbReference>
<gene>
    <name evidence="2" type="ORF">E1263_41490</name>
</gene>
<dbReference type="AlphaFoldDB" id="A0A4V2YKP5"/>
<organism evidence="2 3">
    <name type="scientific">Kribbella antibiotica</name>
    <dbReference type="NCBI Taxonomy" id="190195"/>
    <lineage>
        <taxon>Bacteria</taxon>
        <taxon>Bacillati</taxon>
        <taxon>Actinomycetota</taxon>
        <taxon>Actinomycetes</taxon>
        <taxon>Propionibacteriales</taxon>
        <taxon>Kribbellaceae</taxon>
        <taxon>Kribbella</taxon>
    </lineage>
</organism>
<evidence type="ECO:0000313" key="3">
    <source>
        <dbReference type="Proteomes" id="UP000295124"/>
    </source>
</evidence>
<evidence type="ECO:0008006" key="4">
    <source>
        <dbReference type="Google" id="ProtNLM"/>
    </source>
</evidence>
<keyword evidence="1" id="KW-1133">Transmembrane helix</keyword>
<accession>A0A4V2YKP5</accession>
<feature type="transmembrane region" description="Helical" evidence="1">
    <location>
        <begin position="31"/>
        <end position="53"/>
    </location>
</feature>
<name>A0A4V2YKP5_9ACTN</name>
<dbReference type="Proteomes" id="UP000295124">
    <property type="component" value="Unassembled WGS sequence"/>
</dbReference>
<proteinExistence type="predicted"/>
<reference evidence="2 3" key="1">
    <citation type="submission" date="2019-03" db="EMBL/GenBank/DDBJ databases">
        <title>Draft genome sequences of novel Actinobacteria.</title>
        <authorList>
            <person name="Sahin N."/>
            <person name="Ay H."/>
            <person name="Saygin H."/>
        </authorList>
    </citation>
    <scope>NUCLEOTIDE SEQUENCE [LARGE SCALE GENOMIC DNA]</scope>
    <source>
        <strain evidence="2 3">JCM 13523</strain>
    </source>
</reference>
<protein>
    <recommendedName>
        <fullName evidence="4">PH domain-containing protein</fullName>
    </recommendedName>
</protein>
<feature type="transmembrane region" description="Helical" evidence="1">
    <location>
        <begin position="59"/>
        <end position="80"/>
    </location>
</feature>
<dbReference type="OrthoDB" id="3824865at2"/>
<evidence type="ECO:0000313" key="2">
    <source>
        <dbReference type="EMBL" id="TDD43677.1"/>
    </source>
</evidence>
<evidence type="ECO:0000256" key="1">
    <source>
        <dbReference type="SAM" id="Phobius"/>
    </source>
</evidence>
<keyword evidence="3" id="KW-1185">Reference proteome</keyword>
<sequence>MPTTGEQTPAAWTEEFQRNGRVVFPLRRRPYVLRGAVILFVYGLSGVSNLISLADQSGYRLLATSLRVMLLLTLIGIGSWQLITRWPILTVDAEGIRYGRAFMAWDEVGTAGIPRGPAFFRTLPVLPANVWDKEIRIHRDNVRDLTALSAWLNDLRPHRKHNDKEPHADNG</sequence>